<evidence type="ECO:0000313" key="2">
    <source>
        <dbReference type="Proteomes" id="UP000007151"/>
    </source>
</evidence>
<gene>
    <name evidence="1" type="ORF">KGM_206822</name>
</gene>
<dbReference type="OrthoDB" id="7492064at2759"/>
<sequence>MYKYILGFILINIFVAAFPNTDIKNNINQSQEDDYVQEHDSPFLHNELKTTLTSERPISNYEVTEIVVDIPDNRTVGPIITNYTIPRPLNTVPIVTETENVINNGETERVTISTDHEKEGKKNYVSIFHVKAEFEDKTEQTTQVVDNHHVSHVSGFKNYLHTIKQGIIDGVKSIIGRHKVNYDDFDGPLGFINKLHKKSTVAAHQFHDVVFGHSSHETN</sequence>
<protein>
    <submittedName>
        <fullName evidence="1">Uncharacterized protein</fullName>
    </submittedName>
</protein>
<organism evidence="1 2">
    <name type="scientific">Danaus plexippus plexippus</name>
    <dbReference type="NCBI Taxonomy" id="278856"/>
    <lineage>
        <taxon>Eukaryota</taxon>
        <taxon>Metazoa</taxon>
        <taxon>Ecdysozoa</taxon>
        <taxon>Arthropoda</taxon>
        <taxon>Hexapoda</taxon>
        <taxon>Insecta</taxon>
        <taxon>Pterygota</taxon>
        <taxon>Neoptera</taxon>
        <taxon>Endopterygota</taxon>
        <taxon>Lepidoptera</taxon>
        <taxon>Glossata</taxon>
        <taxon>Ditrysia</taxon>
        <taxon>Papilionoidea</taxon>
        <taxon>Nymphalidae</taxon>
        <taxon>Danainae</taxon>
        <taxon>Danaini</taxon>
        <taxon>Danaina</taxon>
        <taxon>Danaus</taxon>
        <taxon>Danaus</taxon>
    </lineage>
</organism>
<name>A0A212FMC9_DANPL</name>
<proteinExistence type="predicted"/>
<dbReference type="KEGG" id="dpl:KGM_206822"/>
<keyword evidence="2" id="KW-1185">Reference proteome</keyword>
<comment type="caution">
    <text evidence="1">The sequence shown here is derived from an EMBL/GenBank/DDBJ whole genome shotgun (WGS) entry which is preliminary data.</text>
</comment>
<evidence type="ECO:0000313" key="1">
    <source>
        <dbReference type="EMBL" id="OWR54839.1"/>
    </source>
</evidence>
<accession>A0A212FMC9</accession>
<dbReference type="EMBL" id="AGBW02007654">
    <property type="protein sequence ID" value="OWR54839.1"/>
    <property type="molecule type" value="Genomic_DNA"/>
</dbReference>
<dbReference type="AlphaFoldDB" id="A0A212FMC9"/>
<dbReference type="Proteomes" id="UP000007151">
    <property type="component" value="Unassembled WGS sequence"/>
</dbReference>
<reference evidence="1 2" key="1">
    <citation type="journal article" date="2011" name="Cell">
        <title>The monarch butterfly genome yields insights into long-distance migration.</title>
        <authorList>
            <person name="Zhan S."/>
            <person name="Merlin C."/>
            <person name="Boore J.L."/>
            <person name="Reppert S.M."/>
        </authorList>
    </citation>
    <scope>NUCLEOTIDE SEQUENCE [LARGE SCALE GENOMIC DNA]</scope>
    <source>
        <strain evidence="1">F-2</strain>
    </source>
</reference>